<keyword evidence="10" id="KW-1185">Reference proteome</keyword>
<sequence>MEENTTAVLTISSLIKSGRPFTAASSLAPSRPIDLRNRNPCFHKPIHQNPNLQTLKPLKHSALLIGTVNLPSSPNRSSLVQNCNCFQFSDDDSAAICCEILNFDPKMIGQKIRIFAWNFIPFVRGRGGFLEIIQWGFFEPCGGSRCNLPDFSCFCLSLGDCDLGDRSTARRLIFGVITAISPVASVPWAGRGGDSGGVDGFLVHILVCQCKYCASKHLVSELSGLCERNVEDHRFVQGTIVYFCGVTSSWHPAISRLIGDVVLVMGLKKKLVYLRKEESQLMYLAADSVSLHVAKLPKELCLTQNADIRGKGECGSYTGVITGIYMDGLIIELDQDVILLLTDKYLAFPHYVRVGVLVTLKNVHFVNPHFPWAKMLILGACTRTSMHVESFSPLESWSHLKQQSPSLLQKFINSLPYAARLWALLVVSCFQKMFAGTLSVKDILGSQHEEGLAQKYASSHFPSSAFQARHGVLLEFCRHDLCSGGKEVDCCHLRLVLPIGNLVSYCEVVWKKVLNFQENCFHLMGGINQKGPLRCGGRSYEQSIRRVLRSEEIGVVVLGTLKISSSSGRLQLVDATGSVDIMLNLPETWNFKRIFEMKDFRLIMESTCPELIDLNPTTYQPLSCRSIFSNALPSRKLNIPIYLYHCPSDEDSRSRSLFFDWKRNSQDLNSGKYHLLWLIHKFPIQQKFLGDLAKRPNMFAEAIVFPWDLLVSGKYSDATTTRSFSGHWRDSFKNIAAAKELPTLKRCKSEHTSYQVYSCCMDDTGSGLESKCCSNNGIELSCRNTGEGENNHWMGMLHCAGDRGEVVSSCKPPMRKVLLGFGSDYFSKYELLKIGCCYLVKHEEGDMLCCKDDKYQVSRAKVFISSGTFFRSLTLSSIQGLQSADLPDGFPYCNLRVSDDELTKGFCKFEIPCLISNSTGSESYSDINIFVPSSAVNLLENFMKMMDCISNEPRHSFEGESSINDHNGSMINSSMQSSGTSCSDYPLPQGNLITLRGLVVAFHDCHGVDFLAQPGRCLSQGSKLMFLREKTGVCVHVLLDNHTVSIFCDRSKEICPIGLGRDVYATFHRVLVLSELDKYMMTAVSFITVDHASLMREHHNHDLSDASRTVDSHVVASHDTVSIALISDALQLSELRPMRFRCKVVSMYILVLEKAGSTEIFQSRVQSIRSGFGIPLTGFIIDDGSSSCCCWADSENAATVLGLDLEEYSLKVTLMGYKAGKGQRRISTVSRLNQALERHGRISVKNCSSMFDSSCQDLEFVVESKRSLSRSDEDNLQSLITNALLTTSWRVDASFMDPEKTAWLEECLSQLNVNVPPLLNIWATRVCRTDALAEARSIIQELV</sequence>
<dbReference type="GO" id="GO:0042162">
    <property type="term" value="F:telomeric DNA binding"/>
    <property type="evidence" value="ECO:0007669"/>
    <property type="project" value="TreeGrafter"/>
</dbReference>
<dbReference type="GO" id="GO:1990879">
    <property type="term" value="C:CST complex"/>
    <property type="evidence" value="ECO:0007669"/>
    <property type="project" value="TreeGrafter"/>
</dbReference>
<dbReference type="GO" id="GO:0045740">
    <property type="term" value="P:positive regulation of DNA replication"/>
    <property type="evidence" value="ECO:0007669"/>
    <property type="project" value="TreeGrafter"/>
</dbReference>
<comment type="similarity">
    <text evidence="3">Belongs to the CTC1 family.</text>
</comment>
<protein>
    <recommendedName>
        <fullName evidence="4">CST complex subunit CTC1</fullName>
    </recommendedName>
</protein>
<reference evidence="9" key="2">
    <citation type="submission" date="2020-08" db="EMBL/GenBank/DDBJ databases">
        <title>Plant Genome Project.</title>
        <authorList>
            <person name="Zhang R.-G."/>
        </authorList>
    </citation>
    <scope>NUCLEOTIDE SEQUENCE</scope>
    <source>
        <strain evidence="9">Huo1</strain>
        <tissue evidence="9">Leaf</tissue>
    </source>
</reference>
<dbReference type="PANTHER" id="PTHR14865:SF2">
    <property type="entry name" value="CST COMPLEX SUBUNIT CTC1"/>
    <property type="match status" value="1"/>
</dbReference>
<evidence type="ECO:0000256" key="1">
    <source>
        <dbReference type="ARBA" id="ARBA00004123"/>
    </source>
</evidence>
<reference evidence="9" key="1">
    <citation type="submission" date="2018-01" db="EMBL/GenBank/DDBJ databases">
        <authorList>
            <person name="Mao J.F."/>
        </authorList>
    </citation>
    <scope>NUCLEOTIDE SEQUENCE</scope>
    <source>
        <strain evidence="9">Huo1</strain>
        <tissue evidence="9">Leaf</tissue>
    </source>
</reference>
<name>A0A8X8WU29_SALSN</name>
<dbReference type="PANTHER" id="PTHR14865">
    <property type="entry name" value="CST COMPLEX SUBUNIT CTC1"/>
    <property type="match status" value="1"/>
</dbReference>
<dbReference type="Proteomes" id="UP000298416">
    <property type="component" value="Unassembled WGS sequence"/>
</dbReference>
<dbReference type="GO" id="GO:0010833">
    <property type="term" value="P:telomere maintenance via telomere lengthening"/>
    <property type="evidence" value="ECO:0007669"/>
    <property type="project" value="TreeGrafter"/>
</dbReference>
<dbReference type="OrthoDB" id="2314520at2759"/>
<comment type="subcellular location">
    <subcellularLocation>
        <location evidence="2">Chromosome</location>
        <location evidence="2">Telomere</location>
    </subcellularLocation>
    <subcellularLocation>
        <location evidence="1">Nucleus</location>
    </subcellularLocation>
</comment>
<evidence type="ECO:0000256" key="7">
    <source>
        <dbReference type="ARBA" id="ARBA00023125"/>
    </source>
</evidence>
<evidence type="ECO:0000256" key="6">
    <source>
        <dbReference type="ARBA" id="ARBA00022895"/>
    </source>
</evidence>
<organism evidence="9">
    <name type="scientific">Salvia splendens</name>
    <name type="common">Scarlet sage</name>
    <dbReference type="NCBI Taxonomy" id="180675"/>
    <lineage>
        <taxon>Eukaryota</taxon>
        <taxon>Viridiplantae</taxon>
        <taxon>Streptophyta</taxon>
        <taxon>Embryophyta</taxon>
        <taxon>Tracheophyta</taxon>
        <taxon>Spermatophyta</taxon>
        <taxon>Magnoliopsida</taxon>
        <taxon>eudicotyledons</taxon>
        <taxon>Gunneridae</taxon>
        <taxon>Pentapetalae</taxon>
        <taxon>asterids</taxon>
        <taxon>lamiids</taxon>
        <taxon>Lamiales</taxon>
        <taxon>Lamiaceae</taxon>
        <taxon>Nepetoideae</taxon>
        <taxon>Mentheae</taxon>
        <taxon>Salviinae</taxon>
        <taxon>Salvia</taxon>
        <taxon>Salvia subgen. Calosphace</taxon>
        <taxon>core Calosphace</taxon>
    </lineage>
</organism>
<dbReference type="InterPro" id="IPR042617">
    <property type="entry name" value="CTC1-like"/>
</dbReference>
<keyword evidence="7" id="KW-0238">DNA-binding</keyword>
<evidence type="ECO:0000313" key="9">
    <source>
        <dbReference type="EMBL" id="KAG6401005.1"/>
    </source>
</evidence>
<comment type="caution">
    <text evidence="9">The sequence shown here is derived from an EMBL/GenBank/DDBJ whole genome shotgun (WGS) entry which is preliminary data.</text>
</comment>
<dbReference type="InterPro" id="IPR028262">
    <property type="entry name" value="CTC1_plant"/>
</dbReference>
<evidence type="ECO:0000256" key="2">
    <source>
        <dbReference type="ARBA" id="ARBA00004574"/>
    </source>
</evidence>
<keyword evidence="8" id="KW-0539">Nucleus</keyword>
<evidence type="ECO:0000256" key="5">
    <source>
        <dbReference type="ARBA" id="ARBA00022454"/>
    </source>
</evidence>
<evidence type="ECO:0000256" key="8">
    <source>
        <dbReference type="ARBA" id="ARBA00023242"/>
    </source>
</evidence>
<accession>A0A8X8WU29</accession>
<dbReference type="Pfam" id="PF15491">
    <property type="entry name" value="CTC1_2"/>
    <property type="match status" value="1"/>
</dbReference>
<evidence type="ECO:0000256" key="4">
    <source>
        <dbReference type="ARBA" id="ARBA00016175"/>
    </source>
</evidence>
<evidence type="ECO:0000313" key="10">
    <source>
        <dbReference type="Proteomes" id="UP000298416"/>
    </source>
</evidence>
<keyword evidence="6" id="KW-0779">Telomere</keyword>
<dbReference type="EMBL" id="PNBA02000014">
    <property type="protein sequence ID" value="KAG6401005.1"/>
    <property type="molecule type" value="Genomic_DNA"/>
</dbReference>
<proteinExistence type="inferred from homology"/>
<keyword evidence="5" id="KW-0158">Chromosome</keyword>
<dbReference type="GO" id="GO:0003697">
    <property type="term" value="F:single-stranded DNA binding"/>
    <property type="evidence" value="ECO:0007669"/>
    <property type="project" value="TreeGrafter"/>
</dbReference>
<evidence type="ECO:0000256" key="3">
    <source>
        <dbReference type="ARBA" id="ARBA00006332"/>
    </source>
</evidence>
<gene>
    <name evidence="9" type="ORF">SASPL_137850</name>
</gene>